<dbReference type="AlphaFoldDB" id="A0A6C0K595"/>
<reference evidence="1" key="1">
    <citation type="journal article" date="2020" name="Nature">
        <title>Giant virus diversity and host interactions through global metagenomics.</title>
        <authorList>
            <person name="Schulz F."/>
            <person name="Roux S."/>
            <person name="Paez-Espino D."/>
            <person name="Jungbluth S."/>
            <person name="Walsh D.A."/>
            <person name="Denef V.J."/>
            <person name="McMahon K.D."/>
            <person name="Konstantinidis K.T."/>
            <person name="Eloe-Fadrosh E.A."/>
            <person name="Kyrpides N.C."/>
            <person name="Woyke T."/>
        </authorList>
    </citation>
    <scope>NUCLEOTIDE SEQUENCE</scope>
    <source>
        <strain evidence="1">GVMAG-S-1101169-75</strain>
    </source>
</reference>
<proteinExistence type="predicted"/>
<sequence>MTIFLSKNSVCALFLLFLLSIHHVDLLVPYRREASLYGMILLCIHDFIRPPYMKPDMIYHHILSILLCLTTMFQQPQISYDLILPFFKTEISTVFLVIRAYGIRHGFNDLLFASTFAYYRVYGLTKHLWTSSIDMSLMHQFLGWNLVGLNTYWMAKILRHSFFRRPRPILEKSK</sequence>
<accession>A0A6C0K595</accession>
<evidence type="ECO:0008006" key="2">
    <source>
        <dbReference type="Google" id="ProtNLM"/>
    </source>
</evidence>
<evidence type="ECO:0000313" key="1">
    <source>
        <dbReference type="EMBL" id="QHU11887.1"/>
    </source>
</evidence>
<protein>
    <recommendedName>
        <fullName evidence="2">TLC domain-containing protein</fullName>
    </recommendedName>
</protein>
<organism evidence="1">
    <name type="scientific">viral metagenome</name>
    <dbReference type="NCBI Taxonomy" id="1070528"/>
    <lineage>
        <taxon>unclassified sequences</taxon>
        <taxon>metagenomes</taxon>
        <taxon>organismal metagenomes</taxon>
    </lineage>
</organism>
<name>A0A6C0K595_9ZZZZ</name>
<dbReference type="EMBL" id="MN740791">
    <property type="protein sequence ID" value="QHU11887.1"/>
    <property type="molecule type" value="Genomic_DNA"/>
</dbReference>